<proteinExistence type="predicted"/>
<name>A0A1S1QHQ3_9ACTN</name>
<dbReference type="InterPro" id="IPR032710">
    <property type="entry name" value="NTF2-like_dom_sf"/>
</dbReference>
<dbReference type="Pfam" id="PF13577">
    <property type="entry name" value="SnoaL_4"/>
    <property type="match status" value="1"/>
</dbReference>
<gene>
    <name evidence="2" type="ORF">CC117_23405</name>
</gene>
<evidence type="ECO:0000313" key="3">
    <source>
        <dbReference type="Proteomes" id="UP000179627"/>
    </source>
</evidence>
<accession>A0A1S1QHQ3</accession>
<dbReference type="Proteomes" id="UP000179627">
    <property type="component" value="Unassembled WGS sequence"/>
</dbReference>
<evidence type="ECO:0000313" key="2">
    <source>
        <dbReference type="EMBL" id="OHV33136.1"/>
    </source>
</evidence>
<organism evidence="2 3">
    <name type="scientific">Parafrankia colletiae</name>
    <dbReference type="NCBI Taxonomy" id="573497"/>
    <lineage>
        <taxon>Bacteria</taxon>
        <taxon>Bacillati</taxon>
        <taxon>Actinomycetota</taxon>
        <taxon>Actinomycetes</taxon>
        <taxon>Frankiales</taxon>
        <taxon>Frankiaceae</taxon>
        <taxon>Parafrankia</taxon>
    </lineage>
</organism>
<dbReference type="SUPFAM" id="SSF54427">
    <property type="entry name" value="NTF2-like"/>
    <property type="match status" value="1"/>
</dbReference>
<comment type="caution">
    <text evidence="2">The sequence shown here is derived from an EMBL/GenBank/DDBJ whole genome shotgun (WGS) entry which is preliminary data.</text>
</comment>
<evidence type="ECO:0000259" key="1">
    <source>
        <dbReference type="Pfam" id="PF13577"/>
    </source>
</evidence>
<dbReference type="AlphaFoldDB" id="A0A1S1QHQ3"/>
<dbReference type="CDD" id="cd00531">
    <property type="entry name" value="NTF2_like"/>
    <property type="match status" value="1"/>
</dbReference>
<protein>
    <recommendedName>
        <fullName evidence="1">SnoaL-like domain-containing protein</fullName>
    </recommendedName>
</protein>
<keyword evidence="3" id="KW-1185">Reference proteome</keyword>
<dbReference type="EMBL" id="MBLM01000134">
    <property type="protein sequence ID" value="OHV33136.1"/>
    <property type="molecule type" value="Genomic_DNA"/>
</dbReference>
<dbReference type="Gene3D" id="3.10.450.50">
    <property type="match status" value="1"/>
</dbReference>
<sequence>MVPDSAEIARRLTAEALVAELFSRFDARDVDAALALYTEDATVFQARGRDAVRSVMERGMSPSRGRHLITNLRAWSLDAGRTAVEYTAAAFTLEGDGPFTARSVFDHRQVQRCEPDGVWRIAEHEILGYTPPAQVP</sequence>
<feature type="domain" description="SnoaL-like" evidence="1">
    <location>
        <begin position="9"/>
        <end position="123"/>
    </location>
</feature>
<dbReference type="InterPro" id="IPR037401">
    <property type="entry name" value="SnoaL-like"/>
</dbReference>
<reference evidence="3" key="1">
    <citation type="submission" date="2016-07" db="EMBL/GenBank/DDBJ databases">
        <title>Sequence Frankia sp. strain CcI1.17.</title>
        <authorList>
            <person name="Ghodhbane-Gtari F."/>
            <person name="Swanson E."/>
            <person name="Gueddou A."/>
            <person name="Morris K."/>
            <person name="Hezbri K."/>
            <person name="Ktari A."/>
            <person name="Nouioui I."/>
            <person name="Abebe-Akele F."/>
            <person name="Simpson S."/>
            <person name="Thomas K."/>
            <person name="Gtari M."/>
            <person name="Tisa L.S."/>
            <person name="Hurst S."/>
        </authorList>
    </citation>
    <scope>NUCLEOTIDE SEQUENCE [LARGE SCALE GENOMIC DNA]</scope>
    <source>
        <strain evidence="3">Cc1.17</strain>
    </source>
</reference>